<evidence type="ECO:0000313" key="1">
    <source>
        <dbReference type="EMBL" id="OZG53098.1"/>
    </source>
</evidence>
<dbReference type="EMBL" id="MWWT01000009">
    <property type="protein sequence ID" value="OZG53098.1"/>
    <property type="molecule type" value="Genomic_DNA"/>
</dbReference>
<accession>A0A261F1W9</accession>
<dbReference type="RefSeq" id="WP_148140288.1">
    <property type="nucleotide sequence ID" value="NZ_JBHLWS010000001.1"/>
</dbReference>
<organism evidence="1 2">
    <name type="scientific">Alloscardovia macacae</name>
    <dbReference type="NCBI Taxonomy" id="1160091"/>
    <lineage>
        <taxon>Bacteria</taxon>
        <taxon>Bacillati</taxon>
        <taxon>Actinomycetota</taxon>
        <taxon>Actinomycetes</taxon>
        <taxon>Bifidobacteriales</taxon>
        <taxon>Bifidobacteriaceae</taxon>
        <taxon>Alloscardovia</taxon>
    </lineage>
</organism>
<dbReference type="Proteomes" id="UP000243657">
    <property type="component" value="Unassembled WGS sequence"/>
</dbReference>
<gene>
    <name evidence="1" type="ORF">ALMA_1400</name>
</gene>
<keyword evidence="2" id="KW-1185">Reference proteome</keyword>
<sequence length="69" mass="7567">MSDIIQRLVVMESDGSRSHRDAPVQLINPDGTPYTGGIRPVDYIEDKNLTMKTLRDALVSAGVMKPPAK</sequence>
<proteinExistence type="predicted"/>
<dbReference type="AlphaFoldDB" id="A0A261F1W9"/>
<comment type="caution">
    <text evidence="1">The sequence shown here is derived from an EMBL/GenBank/DDBJ whole genome shotgun (WGS) entry which is preliminary data.</text>
</comment>
<name>A0A261F1W9_9BIFI</name>
<reference evidence="1 2" key="1">
    <citation type="journal article" date="2017" name="BMC Genomics">
        <title>Comparative genomic and phylogenomic analyses of the Bifidobacteriaceae family.</title>
        <authorList>
            <person name="Lugli G.A."/>
            <person name="Milani C."/>
            <person name="Turroni F."/>
            <person name="Duranti S."/>
            <person name="Mancabelli L."/>
            <person name="Mangifesta M."/>
            <person name="Ferrario C."/>
            <person name="Modesto M."/>
            <person name="Mattarelli P."/>
            <person name="Jiri K."/>
            <person name="van Sinderen D."/>
            <person name="Ventura M."/>
        </authorList>
    </citation>
    <scope>NUCLEOTIDE SEQUENCE [LARGE SCALE GENOMIC DNA]</scope>
    <source>
        <strain evidence="1 2">DSM 24762</strain>
    </source>
</reference>
<protein>
    <submittedName>
        <fullName evidence="1">Uncharacterized protein</fullName>
    </submittedName>
</protein>
<evidence type="ECO:0000313" key="2">
    <source>
        <dbReference type="Proteomes" id="UP000243657"/>
    </source>
</evidence>